<dbReference type="Gene3D" id="3.40.30.10">
    <property type="entry name" value="Glutaredoxin"/>
    <property type="match status" value="1"/>
</dbReference>
<evidence type="ECO:0008006" key="7">
    <source>
        <dbReference type="Google" id="ProtNLM"/>
    </source>
</evidence>
<dbReference type="Pfam" id="PF17171">
    <property type="entry name" value="GST_C_6"/>
    <property type="match status" value="1"/>
</dbReference>
<evidence type="ECO:0000313" key="5">
    <source>
        <dbReference type="EMBL" id="CAI9720806.1"/>
    </source>
</evidence>
<dbReference type="InterPro" id="IPR033468">
    <property type="entry name" value="Metaxin_GST"/>
</dbReference>
<keyword evidence="2" id="KW-1133">Transmembrane helix</keyword>
<dbReference type="Pfam" id="PF17172">
    <property type="entry name" value="GST_N_4"/>
    <property type="match status" value="1"/>
</dbReference>
<dbReference type="Gene3D" id="1.20.1050.10">
    <property type="match status" value="1"/>
</dbReference>
<dbReference type="InterPro" id="IPR026928">
    <property type="entry name" value="FAX/IsoI-like"/>
</dbReference>
<dbReference type="EMBL" id="OX597817">
    <property type="protein sequence ID" value="CAI9720806.1"/>
    <property type="molecule type" value="Genomic_DNA"/>
</dbReference>
<keyword evidence="2" id="KW-0472">Membrane</keyword>
<dbReference type="InterPro" id="IPR012336">
    <property type="entry name" value="Thioredoxin-like_fold"/>
</dbReference>
<evidence type="ECO:0000256" key="2">
    <source>
        <dbReference type="SAM" id="Phobius"/>
    </source>
</evidence>
<evidence type="ECO:0000256" key="1">
    <source>
        <dbReference type="ARBA" id="ARBA00006475"/>
    </source>
</evidence>
<dbReference type="CDD" id="cd03193">
    <property type="entry name" value="GST_C_Metaxin"/>
    <property type="match status" value="1"/>
</dbReference>
<dbReference type="SFLD" id="SFLDG01180">
    <property type="entry name" value="SUF1"/>
    <property type="match status" value="1"/>
</dbReference>
<dbReference type="SFLD" id="SFLDG01200">
    <property type="entry name" value="SUF1.1"/>
    <property type="match status" value="1"/>
</dbReference>
<dbReference type="SUPFAM" id="SSF47616">
    <property type="entry name" value="GST C-terminal domain-like"/>
    <property type="match status" value="1"/>
</dbReference>
<dbReference type="GO" id="GO:0005737">
    <property type="term" value="C:cytoplasm"/>
    <property type="evidence" value="ECO:0007669"/>
    <property type="project" value="TreeGrafter"/>
</dbReference>
<dbReference type="InterPro" id="IPR040079">
    <property type="entry name" value="Glutathione_S-Trfase"/>
</dbReference>
<dbReference type="InterPro" id="IPR036282">
    <property type="entry name" value="Glutathione-S-Trfase_C_sf"/>
</dbReference>
<dbReference type="SFLD" id="SFLDS00019">
    <property type="entry name" value="Glutathione_Transferase_(cytos"/>
    <property type="match status" value="1"/>
</dbReference>
<sequence length="282" mass="33043">MSPRIRRLSFADTIRKRSVEISTIFFFTAFVGSVFVLLYHKLTRRKPVFNSKPDKVILHFKTLGSPELSPFRLKLETYLKLCQIPYELSHIRQLSSKGKLPWIEHNGVVVEDTQFCIDYLNNSFNVDLNEKLSPYERSLSRAFQVMIEENTTWCLLLSRWKYERKPKFFQALKVNVVFTYLITKSLMRKSSGHGIGLHTWEEIKSIAKKDLTALSDFLGEKKYLFGNFMTLADCSAFGLLVQICYNHTDSYLHQLVNDSFPNLKDYCDRIRNEYYPDMVLLS</sequence>
<organism evidence="5 6">
    <name type="scientific">Octopus vulgaris</name>
    <name type="common">Common octopus</name>
    <dbReference type="NCBI Taxonomy" id="6645"/>
    <lineage>
        <taxon>Eukaryota</taxon>
        <taxon>Metazoa</taxon>
        <taxon>Spiralia</taxon>
        <taxon>Lophotrochozoa</taxon>
        <taxon>Mollusca</taxon>
        <taxon>Cephalopoda</taxon>
        <taxon>Coleoidea</taxon>
        <taxon>Octopodiformes</taxon>
        <taxon>Octopoda</taxon>
        <taxon>Incirrata</taxon>
        <taxon>Octopodidae</taxon>
        <taxon>Octopus</taxon>
    </lineage>
</organism>
<feature type="transmembrane region" description="Helical" evidence="2">
    <location>
        <begin position="21"/>
        <end position="40"/>
    </location>
</feature>
<keyword evidence="2" id="KW-0812">Transmembrane</keyword>
<feature type="domain" description="Thioredoxin-like fold" evidence="4">
    <location>
        <begin position="70"/>
        <end position="163"/>
    </location>
</feature>
<evidence type="ECO:0000259" key="3">
    <source>
        <dbReference type="Pfam" id="PF17171"/>
    </source>
</evidence>
<dbReference type="AlphaFoldDB" id="A0AA36ASL0"/>
<dbReference type="PANTHER" id="PTHR12289:SF41">
    <property type="entry name" value="FAILED AXON CONNECTIONS-RELATED"/>
    <property type="match status" value="1"/>
</dbReference>
<protein>
    <recommendedName>
        <fullName evidence="7">Failed axon connections homolog</fullName>
    </recommendedName>
</protein>
<dbReference type="PANTHER" id="PTHR12289">
    <property type="entry name" value="METAXIN RELATED"/>
    <property type="match status" value="1"/>
</dbReference>
<feature type="domain" description="Metaxin glutathione S-transferase" evidence="3">
    <location>
        <begin position="207"/>
        <end position="270"/>
    </location>
</feature>
<gene>
    <name evidence="5" type="ORF">OCTVUL_1B031162</name>
</gene>
<comment type="similarity">
    <text evidence="1">Belongs to the FAX family.</text>
</comment>
<dbReference type="SUPFAM" id="SSF52833">
    <property type="entry name" value="Thioredoxin-like"/>
    <property type="match status" value="1"/>
</dbReference>
<evidence type="ECO:0000259" key="4">
    <source>
        <dbReference type="Pfam" id="PF17172"/>
    </source>
</evidence>
<keyword evidence="6" id="KW-1185">Reference proteome</keyword>
<dbReference type="InterPro" id="IPR036249">
    <property type="entry name" value="Thioredoxin-like_sf"/>
</dbReference>
<dbReference type="Proteomes" id="UP001162480">
    <property type="component" value="Chromosome 4"/>
</dbReference>
<name>A0AA36ASL0_OCTVU</name>
<evidence type="ECO:0000313" key="6">
    <source>
        <dbReference type="Proteomes" id="UP001162480"/>
    </source>
</evidence>
<accession>A0AA36ASL0</accession>
<reference evidence="5" key="1">
    <citation type="submission" date="2023-08" db="EMBL/GenBank/DDBJ databases">
        <authorList>
            <person name="Alioto T."/>
            <person name="Alioto T."/>
            <person name="Gomez Garrido J."/>
        </authorList>
    </citation>
    <scope>NUCLEOTIDE SEQUENCE</scope>
</reference>
<dbReference type="InterPro" id="IPR050931">
    <property type="entry name" value="Mito_Protein_Transport_Metaxin"/>
</dbReference>
<proteinExistence type="inferred from homology"/>